<dbReference type="InterPro" id="IPR035969">
    <property type="entry name" value="Rab-GAP_TBC_sf"/>
</dbReference>
<evidence type="ECO:0000313" key="4">
    <source>
        <dbReference type="RefSeq" id="XP_072826845.1"/>
    </source>
</evidence>
<sequence>MTFTCPGSTHRTRPLLPSWMVLLVQEREVLEPPPPPGAELRGGRERSVSGGEPSDLEKLETILVSEWAEVTARYARCREEQLPSLSIRGPSTHEARGVQTKYREQHPLETVLWSPLSHVLVAYSVHNTTSVPVRPWGSLLRVWPLQEVSYRQGRNQVVAVLFMFLSEEDAFWALAQLVTDQKHIPCVVGDCCGPLDVTQGQDSLPAEFSQQWGWQGPCPIHVPISEGHGSPRCPQGLAGVALGPVPVQMPLTPLLVLLPSVCPPTHPPSKPMADKEQMSTGIHTTKWFLQCFTDRGPEAGGCPYLCWHLHCAPLRSLLSPQTLPPKLWDTYILDSEHVLMAMTHTVLTVHKSESSRCGDQGHAGGWEGRLASELGRVSSGEAAGRGGLLLWPCLRLPYAQLEPQWWCTAGPSHRPQQVLQGRGLRQPTRVPAGLMAPLPLERFLKLPLEGLWEFLQDTLSQPWAPEDNVVLRQLQASMAELRRMKCDLPPQVGSAGVST</sequence>
<name>A0ABM5E115_VICPA</name>
<reference evidence="4" key="1">
    <citation type="submission" date="2025-08" db="UniProtKB">
        <authorList>
            <consortium name="RefSeq"/>
        </authorList>
    </citation>
    <scope>IDENTIFICATION</scope>
</reference>
<dbReference type="InterPro" id="IPR000195">
    <property type="entry name" value="Rab-GAP-TBC_dom"/>
</dbReference>
<dbReference type="GeneID" id="116279180"/>
<dbReference type="Pfam" id="PF00566">
    <property type="entry name" value="RabGAP-TBC"/>
    <property type="match status" value="1"/>
</dbReference>
<evidence type="ECO:0000313" key="3">
    <source>
        <dbReference type="Proteomes" id="UP001652581"/>
    </source>
</evidence>
<dbReference type="RefSeq" id="XP_072826845.1">
    <property type="nucleotide sequence ID" value="XM_072970744.1"/>
</dbReference>
<dbReference type="Proteomes" id="UP001652581">
    <property type="component" value="Chromosome 10"/>
</dbReference>
<protein>
    <recommendedName>
        <fullName evidence="2">Rab-GAP TBC domain-containing protein</fullName>
    </recommendedName>
</protein>
<dbReference type="PANTHER" id="PTHR47219:SF25">
    <property type="entry name" value="RAB-GAP TBC DOMAIN-CONTAINING PROTEIN"/>
    <property type="match status" value="1"/>
</dbReference>
<gene>
    <name evidence="4" type="primary">LOC116279180</name>
</gene>
<dbReference type="Gene3D" id="1.10.8.270">
    <property type="entry name" value="putative rabgap domain of human tbc1 domain family member 14 like domains"/>
    <property type="match status" value="1"/>
</dbReference>
<feature type="domain" description="Rab-GAP TBC" evidence="2">
    <location>
        <begin position="146"/>
        <end position="183"/>
    </location>
</feature>
<dbReference type="SUPFAM" id="SSF47923">
    <property type="entry name" value="Ypt/Rab-GAP domain of gyp1p"/>
    <property type="match status" value="1"/>
</dbReference>
<dbReference type="PANTHER" id="PTHR47219">
    <property type="entry name" value="RAB GTPASE-ACTIVATING PROTEIN 1-LIKE"/>
    <property type="match status" value="1"/>
</dbReference>
<accession>A0ABM5E115</accession>
<keyword evidence="3" id="KW-1185">Reference proteome</keyword>
<proteinExistence type="predicted"/>
<feature type="region of interest" description="Disordered" evidence="1">
    <location>
        <begin position="30"/>
        <end position="55"/>
    </location>
</feature>
<evidence type="ECO:0000259" key="2">
    <source>
        <dbReference type="Pfam" id="PF00566"/>
    </source>
</evidence>
<evidence type="ECO:0000256" key="1">
    <source>
        <dbReference type="SAM" id="MobiDB-lite"/>
    </source>
</evidence>
<dbReference type="InterPro" id="IPR050302">
    <property type="entry name" value="Rab_GAP_TBC_domain"/>
</dbReference>
<organism evidence="3 4">
    <name type="scientific">Vicugna pacos</name>
    <name type="common">Alpaca</name>
    <name type="synonym">Lama pacos</name>
    <dbReference type="NCBI Taxonomy" id="30538"/>
    <lineage>
        <taxon>Eukaryota</taxon>
        <taxon>Metazoa</taxon>
        <taxon>Chordata</taxon>
        <taxon>Craniata</taxon>
        <taxon>Vertebrata</taxon>
        <taxon>Euteleostomi</taxon>
        <taxon>Mammalia</taxon>
        <taxon>Eutheria</taxon>
        <taxon>Laurasiatheria</taxon>
        <taxon>Artiodactyla</taxon>
        <taxon>Tylopoda</taxon>
        <taxon>Camelidae</taxon>
        <taxon>Vicugna</taxon>
    </lineage>
</organism>